<protein>
    <recommendedName>
        <fullName evidence="4">Cell envelope-related transcriptional attenuator domain-containing protein</fullName>
    </recommendedName>
</protein>
<evidence type="ECO:0000256" key="3">
    <source>
        <dbReference type="SAM" id="Phobius"/>
    </source>
</evidence>
<dbReference type="PANTHER" id="PTHR33392:SF6">
    <property type="entry name" value="POLYISOPRENYL-TEICHOIC ACID--PEPTIDOGLYCAN TEICHOIC ACID TRANSFERASE TAGU"/>
    <property type="match status" value="1"/>
</dbReference>
<dbReference type="AlphaFoldDB" id="A0A7K3MCG6"/>
<feature type="transmembrane region" description="Helical" evidence="3">
    <location>
        <begin position="53"/>
        <end position="75"/>
    </location>
</feature>
<keyword evidence="3" id="KW-1133">Transmembrane helix</keyword>
<feature type="compositionally biased region" description="Acidic residues" evidence="2">
    <location>
        <begin position="504"/>
        <end position="530"/>
    </location>
</feature>
<comment type="caution">
    <text evidence="5">The sequence shown here is derived from an EMBL/GenBank/DDBJ whole genome shotgun (WGS) entry which is preliminary data.</text>
</comment>
<feature type="compositionally biased region" description="Acidic residues" evidence="2">
    <location>
        <begin position="469"/>
        <end position="493"/>
    </location>
</feature>
<feature type="transmembrane region" description="Helical" evidence="3">
    <location>
        <begin position="87"/>
        <end position="112"/>
    </location>
</feature>
<comment type="similarity">
    <text evidence="1">Belongs to the LytR/CpsA/Psr (LCP) family.</text>
</comment>
<dbReference type="Gene3D" id="3.40.630.190">
    <property type="entry name" value="LCP protein"/>
    <property type="match status" value="1"/>
</dbReference>
<dbReference type="Proteomes" id="UP000460435">
    <property type="component" value="Unassembled WGS sequence"/>
</dbReference>
<proteinExistence type="inferred from homology"/>
<feature type="transmembrane region" description="Helical" evidence="3">
    <location>
        <begin position="28"/>
        <end position="47"/>
    </location>
</feature>
<feature type="domain" description="Cell envelope-related transcriptional attenuator" evidence="4">
    <location>
        <begin position="201"/>
        <end position="384"/>
    </location>
</feature>
<organism evidence="5 6">
    <name type="scientific">Phytoactinopolyspora mesophila</name>
    <dbReference type="NCBI Taxonomy" id="2650750"/>
    <lineage>
        <taxon>Bacteria</taxon>
        <taxon>Bacillati</taxon>
        <taxon>Actinomycetota</taxon>
        <taxon>Actinomycetes</taxon>
        <taxon>Jiangellales</taxon>
        <taxon>Jiangellaceae</taxon>
        <taxon>Phytoactinopolyspora</taxon>
    </lineage>
</organism>
<dbReference type="EMBL" id="WLZY01000016">
    <property type="protein sequence ID" value="NDL61015.1"/>
    <property type="molecule type" value="Genomic_DNA"/>
</dbReference>
<evidence type="ECO:0000256" key="1">
    <source>
        <dbReference type="ARBA" id="ARBA00006068"/>
    </source>
</evidence>
<keyword evidence="3" id="KW-0472">Membrane</keyword>
<sequence>MSRAGGPSSGHGGRRALRHRRRPRFGRFLARTAMGTLIPGAGLMAAGRRRLGATILTLFIGSVLAMLAIAVVVPNRRLASYGGDRQMLMTVGIGLAAVAVVWLIIALVTHRLLEPEGLPPGKRLAGALVVVVVTSLIVAPLSLGARNAFVQRDLIGAISGGDSLTTPDIADASDPWADIPRLNLLLLGSDAGPGREGERLNSMIVASIDTETGDTTMIGIPRNLRRLPFAPDSPLAELYPHGFDGPGDEREWMAMSIYSNAPALHPEQFEGTENAGADATKWAVEGALAINIDYFIFVNMEGFQVLVDALGGVTVNVPRDIPIGNKNREDGQGCTTPRGYIRQGDNQKLNGGEALWFARSRCMSTDYDRMARQQCLLGALANQANPSTLFTQYQSVASAAKEIVKTDLPEDLFPALIDLAFEVRGGTMESLTLDREFFQATMGTTPGNPDYEQLQAHIAGVLDGAPESGDTDDDAESGDDTTQDAETDPDDGSGQDNDAAGETPENDTEEPGADEGDLDTYGDAEDDDGVAVDPDQPVETDAVC</sequence>
<name>A0A7K3MCG6_9ACTN</name>
<dbReference type="InterPro" id="IPR004474">
    <property type="entry name" value="LytR_CpsA_psr"/>
</dbReference>
<dbReference type="Pfam" id="PF03816">
    <property type="entry name" value="LytR_cpsA_psr"/>
    <property type="match status" value="1"/>
</dbReference>
<dbReference type="InterPro" id="IPR050922">
    <property type="entry name" value="LytR/CpsA/Psr_CW_biosynth"/>
</dbReference>
<dbReference type="NCBIfam" id="TIGR00350">
    <property type="entry name" value="lytR_cpsA_psr"/>
    <property type="match status" value="1"/>
</dbReference>
<gene>
    <name evidence="5" type="ORF">F7O44_28485</name>
</gene>
<evidence type="ECO:0000313" key="6">
    <source>
        <dbReference type="Proteomes" id="UP000460435"/>
    </source>
</evidence>
<keyword evidence="6" id="KW-1185">Reference proteome</keyword>
<keyword evidence="3" id="KW-0812">Transmembrane</keyword>
<evidence type="ECO:0000256" key="2">
    <source>
        <dbReference type="SAM" id="MobiDB-lite"/>
    </source>
</evidence>
<dbReference type="PANTHER" id="PTHR33392">
    <property type="entry name" value="POLYISOPRENYL-TEICHOIC ACID--PEPTIDOGLYCAN TEICHOIC ACID TRANSFERASE TAGU"/>
    <property type="match status" value="1"/>
</dbReference>
<accession>A0A7K3MCG6</accession>
<dbReference type="RefSeq" id="WP_162453731.1">
    <property type="nucleotide sequence ID" value="NZ_WLZY01000016.1"/>
</dbReference>
<evidence type="ECO:0000259" key="4">
    <source>
        <dbReference type="Pfam" id="PF03816"/>
    </source>
</evidence>
<reference evidence="5 6" key="1">
    <citation type="submission" date="2019-11" db="EMBL/GenBank/DDBJ databases">
        <authorList>
            <person name="Li X.-J."/>
            <person name="Feng X.-M."/>
        </authorList>
    </citation>
    <scope>NUCLEOTIDE SEQUENCE [LARGE SCALE GENOMIC DNA]</scope>
    <source>
        <strain evidence="5 6">XMNu-373</strain>
    </source>
</reference>
<feature type="region of interest" description="Disordered" evidence="2">
    <location>
        <begin position="463"/>
        <end position="544"/>
    </location>
</feature>
<evidence type="ECO:0000313" key="5">
    <source>
        <dbReference type="EMBL" id="NDL61015.1"/>
    </source>
</evidence>
<feature type="transmembrane region" description="Helical" evidence="3">
    <location>
        <begin position="124"/>
        <end position="143"/>
    </location>
</feature>